<feature type="transmembrane region" description="Helical" evidence="1">
    <location>
        <begin position="80"/>
        <end position="97"/>
    </location>
</feature>
<feature type="transmembrane region" description="Helical" evidence="1">
    <location>
        <begin position="213"/>
        <end position="232"/>
    </location>
</feature>
<keyword evidence="1" id="KW-0472">Membrane</keyword>
<keyword evidence="1" id="KW-0812">Transmembrane</keyword>
<comment type="caution">
    <text evidence="2">The sequence shown here is derived from an EMBL/GenBank/DDBJ whole genome shotgun (WGS) entry which is preliminary data.</text>
</comment>
<feature type="transmembrane region" description="Helical" evidence="1">
    <location>
        <begin position="342"/>
        <end position="363"/>
    </location>
</feature>
<organism evidence="2 3">
    <name type="scientific">Microbacterium telephonicum</name>
    <dbReference type="NCBI Taxonomy" id="1714841"/>
    <lineage>
        <taxon>Bacteria</taxon>
        <taxon>Bacillati</taxon>
        <taxon>Actinomycetota</taxon>
        <taxon>Actinomycetes</taxon>
        <taxon>Micrococcales</taxon>
        <taxon>Microbacteriaceae</taxon>
        <taxon>Microbacterium</taxon>
    </lineage>
</organism>
<proteinExistence type="predicted"/>
<accession>A0A498BZR7</accession>
<evidence type="ECO:0000256" key="1">
    <source>
        <dbReference type="SAM" id="Phobius"/>
    </source>
</evidence>
<dbReference type="AlphaFoldDB" id="A0A498BZR7"/>
<feature type="transmembrane region" description="Helical" evidence="1">
    <location>
        <begin position="126"/>
        <end position="153"/>
    </location>
</feature>
<evidence type="ECO:0000313" key="3">
    <source>
        <dbReference type="Proteomes" id="UP000273158"/>
    </source>
</evidence>
<feature type="transmembrane region" description="Helical" evidence="1">
    <location>
        <begin position="252"/>
        <end position="273"/>
    </location>
</feature>
<gene>
    <name evidence="2" type="ORF">C7474_2363</name>
</gene>
<keyword evidence="3" id="KW-1185">Reference proteome</keyword>
<dbReference type="Proteomes" id="UP000273158">
    <property type="component" value="Unassembled WGS sequence"/>
</dbReference>
<feature type="transmembrane region" description="Helical" evidence="1">
    <location>
        <begin position="317"/>
        <end position="335"/>
    </location>
</feature>
<protein>
    <submittedName>
        <fullName evidence="2">Putative membrane protein DUF2142</fullName>
    </submittedName>
</protein>
<keyword evidence="1" id="KW-1133">Transmembrane helix</keyword>
<dbReference type="Pfam" id="PF09913">
    <property type="entry name" value="DUF2142"/>
    <property type="match status" value="1"/>
</dbReference>
<feature type="transmembrane region" description="Helical" evidence="1">
    <location>
        <begin position="173"/>
        <end position="192"/>
    </location>
</feature>
<feature type="transmembrane region" description="Helical" evidence="1">
    <location>
        <begin position="280"/>
        <end position="302"/>
    </location>
</feature>
<evidence type="ECO:0000313" key="2">
    <source>
        <dbReference type="EMBL" id="RLK47766.1"/>
    </source>
</evidence>
<name>A0A498BZR7_9MICO</name>
<feature type="transmembrane region" description="Helical" evidence="1">
    <location>
        <begin position="103"/>
        <end position="119"/>
    </location>
</feature>
<sequence length="368" mass="39025">MKPLGSAHPVPGEDSVEEFTNAGASSFIPCALAAIGMRLATAAGAGVAGIVLSGKAMSGLVYLLLIVLACYALRRSRWRWVTALVALIPLSVFQAAVLSADTFCNAVAILFVALVLSLQEARVRSLWRLIGLAVAAFLLIAAKPTYLLLVPLLLLVPNRAIGLRSLHRNFAKIGLLGLLGVWLLFSMSRVGSIADAIRFQVPNADRIDRARQLEFLLANPAEMFAVVVRTFVRFGDSWLPGSLAMFGTNIVTLPQPLLLMIAIAIALAAFYGARRNPGSGTVYVACAIVTVCAVIGTLYLTFTPVGAPVAHGVQGRYWIPLLLPAAAGAAMLIFARLVMKPALAWGMVGGSALVALIASFATWCWVLF</sequence>
<reference evidence="2 3" key="1">
    <citation type="journal article" date="2015" name="Stand. Genomic Sci.">
        <title>Genomic Encyclopedia of Bacterial and Archaeal Type Strains, Phase III: the genomes of soil and plant-associated and newly described type strains.</title>
        <authorList>
            <person name="Whitman W.B."/>
            <person name="Woyke T."/>
            <person name="Klenk H.P."/>
            <person name="Zhou Y."/>
            <person name="Lilburn T.G."/>
            <person name="Beck B.J."/>
            <person name="De Vos P."/>
            <person name="Vandamme P."/>
            <person name="Eisen J.A."/>
            <person name="Garrity G."/>
            <person name="Hugenholtz P."/>
            <person name="Kyrpides N.C."/>
        </authorList>
    </citation>
    <scope>NUCLEOTIDE SEQUENCE [LARGE SCALE GENOMIC DNA]</scope>
    <source>
        <strain evidence="2 3">S2T63</strain>
    </source>
</reference>
<dbReference type="EMBL" id="RCDB01000003">
    <property type="protein sequence ID" value="RLK47766.1"/>
    <property type="molecule type" value="Genomic_DNA"/>
</dbReference>
<feature type="transmembrane region" description="Helical" evidence="1">
    <location>
        <begin position="56"/>
        <end position="73"/>
    </location>
</feature>
<dbReference type="InterPro" id="IPR018674">
    <property type="entry name" value="DUF2142_membrane"/>
</dbReference>